<evidence type="ECO:0000256" key="6">
    <source>
        <dbReference type="SAM" id="SignalP"/>
    </source>
</evidence>
<evidence type="ECO:0000313" key="8">
    <source>
        <dbReference type="Proteomes" id="UP000219435"/>
    </source>
</evidence>
<accession>A0A285V112</accession>
<evidence type="ECO:0000256" key="5">
    <source>
        <dbReference type="ARBA" id="ARBA00023288"/>
    </source>
</evidence>
<feature type="chain" id="PRO_5013216292" evidence="6">
    <location>
        <begin position="32"/>
        <end position="329"/>
    </location>
</feature>
<gene>
    <name evidence="7" type="ORF">SAMN05660748_0405</name>
</gene>
<evidence type="ECO:0000256" key="3">
    <source>
        <dbReference type="ARBA" id="ARBA00023136"/>
    </source>
</evidence>
<evidence type="ECO:0000256" key="4">
    <source>
        <dbReference type="ARBA" id="ARBA00023139"/>
    </source>
</evidence>
<dbReference type="InterPro" id="IPR025971">
    <property type="entry name" value="LppP/LprE"/>
</dbReference>
<evidence type="ECO:0000313" key="7">
    <source>
        <dbReference type="EMBL" id="SOC46706.1"/>
    </source>
</evidence>
<keyword evidence="5 7" id="KW-0449">Lipoprotein</keyword>
<dbReference type="AlphaFoldDB" id="A0A285V112"/>
<feature type="signal peptide" evidence="6">
    <location>
        <begin position="1"/>
        <end position="31"/>
    </location>
</feature>
<proteinExistence type="predicted"/>
<dbReference type="RefSeq" id="WP_097193349.1">
    <property type="nucleotide sequence ID" value="NZ_OBQI01000001.1"/>
</dbReference>
<keyword evidence="1" id="KW-1003">Cell membrane</keyword>
<name>A0A285V112_9ACTN</name>
<keyword evidence="4" id="KW-0564">Palmitate</keyword>
<evidence type="ECO:0000256" key="2">
    <source>
        <dbReference type="ARBA" id="ARBA00022729"/>
    </source>
</evidence>
<keyword evidence="8" id="KW-1185">Reference proteome</keyword>
<sequence>MTPSSRGRSLRASAVAVCSAVLVLAGCDAGAQPDEPARDKAATEKPVAAPVADSAARVDWKAAAYAALDCTPRTEWLADGLPAAAWDDATVRTTAADVTGDGVDEILVQATCPAAASTRADHVVVFAVAGGATEVLGVLGDELFLPEATVSLDGTTVTLSGPTVAGEDPSCCPGHRGTVTYAWDGVRFVVAARSEVPGSSPAAVALADGEHVGLLLSVGADEVVVDVVEWFEGDAARAACRADGVPVDESAWCTQYYVRGAGDGGVPVQVSPDAPLRYLDLETMETVALGDVAELAGTPWVSENPDAGGYTRFRTADGVITAMAGIYTP</sequence>
<dbReference type="PROSITE" id="PS51257">
    <property type="entry name" value="PROKAR_LIPOPROTEIN"/>
    <property type="match status" value="1"/>
</dbReference>
<dbReference type="Proteomes" id="UP000219435">
    <property type="component" value="Unassembled WGS sequence"/>
</dbReference>
<dbReference type="Pfam" id="PF14041">
    <property type="entry name" value="Lipoprotein_21"/>
    <property type="match status" value="1"/>
</dbReference>
<organism evidence="7 8">
    <name type="scientific">Blastococcus aggregatus</name>
    <dbReference type="NCBI Taxonomy" id="38502"/>
    <lineage>
        <taxon>Bacteria</taxon>
        <taxon>Bacillati</taxon>
        <taxon>Actinomycetota</taxon>
        <taxon>Actinomycetes</taxon>
        <taxon>Geodermatophilales</taxon>
        <taxon>Geodermatophilaceae</taxon>
        <taxon>Blastococcus</taxon>
    </lineage>
</organism>
<dbReference type="EMBL" id="OBQI01000001">
    <property type="protein sequence ID" value="SOC46706.1"/>
    <property type="molecule type" value="Genomic_DNA"/>
</dbReference>
<evidence type="ECO:0000256" key="1">
    <source>
        <dbReference type="ARBA" id="ARBA00022475"/>
    </source>
</evidence>
<keyword evidence="3" id="KW-0472">Membrane</keyword>
<dbReference type="OrthoDB" id="5178946at2"/>
<reference evidence="8" key="1">
    <citation type="submission" date="2017-08" db="EMBL/GenBank/DDBJ databases">
        <authorList>
            <person name="Varghese N."/>
            <person name="Submissions S."/>
        </authorList>
    </citation>
    <scope>NUCLEOTIDE SEQUENCE [LARGE SCALE GENOMIC DNA]</scope>
    <source>
        <strain evidence="8">DSM 4725</strain>
    </source>
</reference>
<keyword evidence="2 6" id="KW-0732">Signal</keyword>
<protein>
    <submittedName>
        <fullName evidence="7">LppP/LprE lipoprotein</fullName>
    </submittedName>
</protein>